<reference evidence="2 3" key="1">
    <citation type="submission" date="2017-05" db="EMBL/GenBank/DDBJ databases">
        <title>whole genome sequence of Prevotella melaninogenica GAI 07411.</title>
        <authorList>
            <person name="Kondo Y."/>
            <person name="Hoshino T."/>
        </authorList>
    </citation>
    <scope>NUCLEOTIDE SEQUENCE [LARGE SCALE GENOMIC DNA]</scope>
    <source>
        <strain evidence="2 3">GAI 07411</strain>
    </source>
</reference>
<name>A0A250KJU3_9BACT</name>
<feature type="chain" id="PRO_5012468029" description="Adhesin" evidence="1">
    <location>
        <begin position="27"/>
        <end position="740"/>
    </location>
</feature>
<organism evidence="2 3">
    <name type="scientific">Prevotella melaninogenica</name>
    <dbReference type="NCBI Taxonomy" id="28132"/>
    <lineage>
        <taxon>Bacteria</taxon>
        <taxon>Pseudomonadati</taxon>
        <taxon>Bacteroidota</taxon>
        <taxon>Bacteroidia</taxon>
        <taxon>Bacteroidales</taxon>
        <taxon>Prevotellaceae</taxon>
        <taxon>Prevotella</taxon>
    </lineage>
</organism>
<dbReference type="Proteomes" id="UP000267517">
    <property type="component" value="Chromosome II"/>
</dbReference>
<accession>A0A250KJU3</accession>
<feature type="signal peptide" evidence="1">
    <location>
        <begin position="1"/>
        <end position="26"/>
    </location>
</feature>
<proteinExistence type="predicted"/>
<evidence type="ECO:0000313" key="3">
    <source>
        <dbReference type="Proteomes" id="UP000267517"/>
    </source>
</evidence>
<evidence type="ECO:0000313" key="2">
    <source>
        <dbReference type="EMBL" id="BBA30184.1"/>
    </source>
</evidence>
<evidence type="ECO:0008006" key="4">
    <source>
        <dbReference type="Google" id="ProtNLM"/>
    </source>
</evidence>
<keyword evidence="1" id="KW-0732">Signal</keyword>
<gene>
    <name evidence="2" type="ORF">PMEL_200712</name>
</gene>
<dbReference type="RefSeq" id="WP_231999429.1">
    <property type="nucleotide sequence ID" value="NZ_AP018050.1"/>
</dbReference>
<dbReference type="AlphaFoldDB" id="A0A250KJU3"/>
<dbReference type="EMBL" id="AP018050">
    <property type="protein sequence ID" value="BBA30184.1"/>
    <property type="molecule type" value="Genomic_DNA"/>
</dbReference>
<sequence length="740" mass="80675">MSRKSGVFLMLVLTVLLSSISINVKAQGQDANYQWIGNDISTVIGNSNADMNKVYLYNVGTGKYLNVGDVWGTAINAYNVGLELKLNSVGTDTYTIQGALTTTDGNFLGFPYVSSADNNADKQSSWDRVFCDRKTDNANVKWIIKRASSYSATNNKTYTLCCDNSTDQNGHEQPDIVKGVRYLVVKSGASNSNRVLYDYPTADPSAVGNTNGEWKFVTLDDLKKAFKGQFASAEAPADATFLMSDPDFVRSHSGITNWTVTGFLSAEEKDNSNKNIYAFNVKAPNTYYVGVGQFNGWPDKYTRVYGSYWNASIRNLGNNTNANGTVSQKVTTLKKGWYKVSCDGFFSPGTGSGMKASLFANVDGITDGRSNVSAMLNVFGNEFTYDQTDLTKIYKTADANAGTESPYVKAAKLFETGKYNNSILVYVPADGAKLNVGIKVEDSYKPLDWTVFDNFQLKYCGDNDMILDESQASIAYLNKQGLQTTNAYTLILKRTLTPGQWASITLPVNLTAAQFKTAFGDQAKLSTFEGQDNALKLRLRFKTVDLSNDNAVVLKANTLYIMKTTRAATVATGSYEKTLSDNSKLTISAPYYTINNVVPVNLTPSETFKEAAKASSTVNGTVQFCGSFVTKTAFIPALSYVIGAKDGKWYYTNKALNVKGFRSWIEINSAAPAKGLSIFVDDEDVTGVVTGIEGVVAAERISAKTPVYNLQGQKVAENDSQLNTLPAGVYIVNNKKVLVK</sequence>
<evidence type="ECO:0000256" key="1">
    <source>
        <dbReference type="SAM" id="SignalP"/>
    </source>
</evidence>
<protein>
    <recommendedName>
        <fullName evidence="4">Adhesin</fullName>
    </recommendedName>
</protein>